<organism evidence="1 2">
    <name type="scientific">Stenotrophomonas rhizophila</name>
    <dbReference type="NCBI Taxonomy" id="216778"/>
    <lineage>
        <taxon>Bacteria</taxon>
        <taxon>Pseudomonadati</taxon>
        <taxon>Pseudomonadota</taxon>
        <taxon>Gammaproteobacteria</taxon>
        <taxon>Lysobacterales</taxon>
        <taxon>Lysobacteraceae</taxon>
        <taxon>Stenotrophomonas</taxon>
    </lineage>
</organism>
<accession>A0AAP5E9U9</accession>
<proteinExistence type="predicted"/>
<comment type="caution">
    <text evidence="1">The sequence shown here is derived from an EMBL/GenBank/DDBJ whole genome shotgun (WGS) entry which is preliminary data.</text>
</comment>
<protein>
    <submittedName>
        <fullName evidence="1">Uncharacterized protein</fullName>
    </submittedName>
</protein>
<evidence type="ECO:0000313" key="1">
    <source>
        <dbReference type="EMBL" id="MDQ1108557.1"/>
    </source>
</evidence>
<name>A0AAP5E9U9_9GAMM</name>
<dbReference type="Proteomes" id="UP001226084">
    <property type="component" value="Unassembled WGS sequence"/>
</dbReference>
<evidence type="ECO:0000313" key="2">
    <source>
        <dbReference type="Proteomes" id="UP001226084"/>
    </source>
</evidence>
<dbReference type="EMBL" id="JAUTAS010000001">
    <property type="protein sequence ID" value="MDQ1108557.1"/>
    <property type="molecule type" value="Genomic_DNA"/>
</dbReference>
<reference evidence="1" key="1">
    <citation type="submission" date="2023-07" db="EMBL/GenBank/DDBJ databases">
        <title>Functional and genomic diversity of the sorghum phyllosphere microbiome.</title>
        <authorList>
            <person name="Shade A."/>
        </authorList>
    </citation>
    <scope>NUCLEOTIDE SEQUENCE</scope>
    <source>
        <strain evidence="1">SORGH_AS_0457</strain>
    </source>
</reference>
<gene>
    <name evidence="1" type="ORF">QE424_001716</name>
</gene>
<sequence length="153" mass="17321">MDKITRLIRESQYSIHDLSAVQLDAFNELPRFNMPFELGMVIGSKRFGGKRFAGRSALIMEHTRYASQKCLSDIAGQDLSAHNGAPRRISRIIRTWLAQESRRNDIPGDQRVFGAYEKFATELPSICASRGLEYDGLSYPDFLGLAQVWINAH</sequence>
<dbReference type="AlphaFoldDB" id="A0AAP5E9U9"/>
<dbReference type="RefSeq" id="WP_307106921.1">
    <property type="nucleotide sequence ID" value="NZ_JAUTAS010000001.1"/>
</dbReference>